<sequence length="405" mass="45123">MTYSGSSVGGHDGGSQHSLASRHSSILGGPQEADVGGFRDMLQPHHIMKEGQYRAVYGSASMSGAQQSDMKAEKDCSEDQPKNTSDTISPVATQGTGIKTTIKKKIIKKRSKLGVPNSSEMRDLKEDKKHEKESDQKSSSGTKTEVKADKQKVALKDNANSKGGKLKLALFAESLYEMLQYQMGSRLLTFLQPDDKKTVMEEDTSVDPIKKPKQEEESEAEEDPEEDPEGCEEMEDPEEYEQMDGPGHDSSNEARILLYNLSDKLSHAKYGDAEHEPRAGDERDKTEEAIEDKTDLKDAGTKPKSVADLSGKKRRQGGDRRKSGLFLHLPPINISFLGQAFRCFDWNQTGYIRVEDMRLIIHSLGTFLSHTEIKELVQSALLESNTGREDCILYNKLVRMNHLIL</sequence>
<feature type="compositionally biased region" description="Polar residues" evidence="1">
    <location>
        <begin position="60"/>
        <end position="69"/>
    </location>
</feature>
<feature type="domain" description="EF-hand" evidence="2">
    <location>
        <begin position="332"/>
        <end position="367"/>
    </location>
</feature>
<feature type="compositionally biased region" description="Acidic residues" evidence="1">
    <location>
        <begin position="216"/>
        <end position="242"/>
    </location>
</feature>
<evidence type="ECO:0000256" key="1">
    <source>
        <dbReference type="SAM" id="MobiDB-lite"/>
    </source>
</evidence>
<feature type="compositionally biased region" description="Basic and acidic residues" evidence="1">
    <location>
        <begin position="144"/>
        <end position="155"/>
    </location>
</feature>
<reference evidence="3" key="1">
    <citation type="journal article" date="2020" name="bioRxiv">
        <title>Hybrid origin of Populus tomentosa Carr. identified through genome sequencing and phylogenomic analysis.</title>
        <authorList>
            <person name="An X."/>
            <person name="Gao K."/>
            <person name="Chen Z."/>
            <person name="Li J."/>
            <person name="Yang X."/>
            <person name="Yang X."/>
            <person name="Zhou J."/>
            <person name="Guo T."/>
            <person name="Zhao T."/>
            <person name="Huang S."/>
            <person name="Miao D."/>
            <person name="Khan W.U."/>
            <person name="Rao P."/>
            <person name="Ye M."/>
            <person name="Lei B."/>
            <person name="Liao W."/>
            <person name="Wang J."/>
            <person name="Ji L."/>
            <person name="Li Y."/>
            <person name="Guo B."/>
            <person name="Mustafa N.S."/>
            <person name="Li S."/>
            <person name="Yun Q."/>
            <person name="Keller S.R."/>
            <person name="Mao J."/>
            <person name="Zhang R."/>
            <person name="Strauss S.H."/>
        </authorList>
    </citation>
    <scope>NUCLEOTIDE SEQUENCE</scope>
    <source>
        <strain evidence="3">GM15</strain>
        <tissue evidence="3">Leaf</tissue>
    </source>
</reference>
<feature type="compositionally biased region" description="Basic and acidic residues" evidence="1">
    <location>
        <begin position="268"/>
        <end position="301"/>
    </location>
</feature>
<dbReference type="OrthoDB" id="21006at2759"/>
<dbReference type="PROSITE" id="PS50222">
    <property type="entry name" value="EF_HAND_2"/>
    <property type="match status" value="1"/>
</dbReference>
<dbReference type="PANTHER" id="PTHR14304">
    <property type="entry name" value="CELL DIVISION CYCLE AND APOPTOSIS REGULATOR PROTEIN"/>
    <property type="match status" value="1"/>
</dbReference>
<dbReference type="GO" id="GO:0005634">
    <property type="term" value="C:nucleus"/>
    <property type="evidence" value="ECO:0007669"/>
    <property type="project" value="TreeGrafter"/>
</dbReference>
<feature type="compositionally biased region" description="Basic and acidic residues" evidence="1">
    <location>
        <begin position="70"/>
        <end position="81"/>
    </location>
</feature>
<comment type="caution">
    <text evidence="3">The sequence shown here is derived from an EMBL/GenBank/DDBJ whole genome shotgun (WGS) entry which is preliminary data.</text>
</comment>
<accession>A0A8X7Z5K8</accession>
<proteinExistence type="predicted"/>
<organism evidence="3 4">
    <name type="scientific">Populus tomentosa</name>
    <name type="common">Chinese white poplar</name>
    <dbReference type="NCBI Taxonomy" id="118781"/>
    <lineage>
        <taxon>Eukaryota</taxon>
        <taxon>Viridiplantae</taxon>
        <taxon>Streptophyta</taxon>
        <taxon>Embryophyta</taxon>
        <taxon>Tracheophyta</taxon>
        <taxon>Spermatophyta</taxon>
        <taxon>Magnoliopsida</taxon>
        <taxon>eudicotyledons</taxon>
        <taxon>Gunneridae</taxon>
        <taxon>Pentapetalae</taxon>
        <taxon>rosids</taxon>
        <taxon>fabids</taxon>
        <taxon>Malpighiales</taxon>
        <taxon>Salicaceae</taxon>
        <taxon>Saliceae</taxon>
        <taxon>Populus</taxon>
    </lineage>
</organism>
<keyword evidence="4" id="KW-1185">Reference proteome</keyword>
<dbReference type="GO" id="GO:0006355">
    <property type="term" value="P:regulation of DNA-templated transcription"/>
    <property type="evidence" value="ECO:0007669"/>
    <property type="project" value="InterPro"/>
</dbReference>
<evidence type="ECO:0000259" key="2">
    <source>
        <dbReference type="PROSITE" id="PS50222"/>
    </source>
</evidence>
<evidence type="ECO:0000313" key="3">
    <source>
        <dbReference type="EMBL" id="KAG6765608.1"/>
    </source>
</evidence>
<feature type="region of interest" description="Disordered" evidence="1">
    <location>
        <begin position="192"/>
        <end position="251"/>
    </location>
</feature>
<dbReference type="GO" id="GO:0005509">
    <property type="term" value="F:calcium ion binding"/>
    <property type="evidence" value="ECO:0007669"/>
    <property type="project" value="InterPro"/>
</dbReference>
<dbReference type="EMBL" id="JAAWWB010000015">
    <property type="protein sequence ID" value="KAG6765608.1"/>
    <property type="molecule type" value="Genomic_DNA"/>
</dbReference>
<feature type="compositionally biased region" description="Polar residues" evidence="1">
    <location>
        <begin position="82"/>
        <end position="94"/>
    </location>
</feature>
<protein>
    <recommendedName>
        <fullName evidence="2">EF-hand domain-containing protein</fullName>
    </recommendedName>
</protein>
<dbReference type="FunFam" id="1.10.238.10:FF:000157">
    <property type="entry name" value="ATP/GTP-binding protein family"/>
    <property type="match status" value="1"/>
</dbReference>
<feature type="region of interest" description="Disordered" evidence="1">
    <location>
        <begin position="268"/>
        <end position="322"/>
    </location>
</feature>
<gene>
    <name evidence="3" type="ORF">POTOM_029658</name>
</gene>
<name>A0A8X7Z5K8_POPTO</name>
<feature type="region of interest" description="Disordered" evidence="1">
    <location>
        <begin position="59"/>
        <end position="159"/>
    </location>
</feature>
<dbReference type="Proteomes" id="UP000886885">
    <property type="component" value="Chromosome 8A"/>
</dbReference>
<evidence type="ECO:0000313" key="4">
    <source>
        <dbReference type="Proteomes" id="UP000886885"/>
    </source>
</evidence>
<dbReference type="AlphaFoldDB" id="A0A8X7Z5K8"/>
<dbReference type="PANTHER" id="PTHR14304:SF11">
    <property type="entry name" value="SAP DOMAIN-CONTAINING PROTEIN"/>
    <property type="match status" value="1"/>
</dbReference>
<dbReference type="InterPro" id="IPR025224">
    <property type="entry name" value="CCAR1/CCAR2"/>
</dbReference>
<dbReference type="InterPro" id="IPR002048">
    <property type="entry name" value="EF_hand_dom"/>
</dbReference>
<feature type="region of interest" description="Disordered" evidence="1">
    <location>
        <begin position="1"/>
        <end position="43"/>
    </location>
</feature>
<feature type="compositionally biased region" description="Basic residues" evidence="1">
    <location>
        <begin position="101"/>
        <end position="112"/>
    </location>
</feature>
<feature type="compositionally biased region" description="Basic and acidic residues" evidence="1">
    <location>
        <begin position="120"/>
        <end position="136"/>
    </location>
</feature>